<evidence type="ECO:0000256" key="5">
    <source>
        <dbReference type="SAM" id="Phobius"/>
    </source>
</evidence>
<sequence length="289" mass="28840">MAGRRSLYPAAMRLFLLCTLTMIAFAANSVLNRLALADGAMGPSGFAAIRLVSGAAVLVGLSALTRGGVGWRGRGRLAGTLSLALYVIGFSFAYVSLPSGVGALVLFGGVQVTMFAGALMMGEAVPARRWLGAAMGFAGLLYLLWPGGGTAPALAGCVLMGAAALGWGTYSLLGRAAGDPLQSTAANFALAAPLGLVAFAVLPDGVTTRGVALAAVSGGLTSGLGYALWYTILPRLGAARAAVAQLTVPVIALAGGMAFLDEALTPRFVIAALLVLGGVAISLTGGRQA</sequence>
<dbReference type="InterPro" id="IPR000620">
    <property type="entry name" value="EamA_dom"/>
</dbReference>
<proteinExistence type="predicted"/>
<dbReference type="InterPro" id="IPR050638">
    <property type="entry name" value="AA-Vitamin_Transporters"/>
</dbReference>
<evidence type="ECO:0000256" key="3">
    <source>
        <dbReference type="ARBA" id="ARBA00022989"/>
    </source>
</evidence>
<evidence type="ECO:0000256" key="2">
    <source>
        <dbReference type="ARBA" id="ARBA00022692"/>
    </source>
</evidence>
<feature type="transmembrane region" description="Helical" evidence="5">
    <location>
        <begin position="77"/>
        <end position="95"/>
    </location>
</feature>
<dbReference type="Pfam" id="PF00892">
    <property type="entry name" value="EamA"/>
    <property type="match status" value="1"/>
</dbReference>
<keyword evidence="2 5" id="KW-0812">Transmembrane</keyword>
<feature type="transmembrane region" description="Helical" evidence="5">
    <location>
        <begin position="101"/>
        <end position="120"/>
    </location>
</feature>
<accession>A0A840CFS0</accession>
<dbReference type="PANTHER" id="PTHR32322">
    <property type="entry name" value="INNER MEMBRANE TRANSPORTER"/>
    <property type="match status" value="1"/>
</dbReference>
<comment type="caution">
    <text evidence="7">The sequence shown here is derived from an EMBL/GenBank/DDBJ whole genome shotgun (WGS) entry which is preliminary data.</text>
</comment>
<dbReference type="GO" id="GO:0016020">
    <property type="term" value="C:membrane"/>
    <property type="evidence" value="ECO:0007669"/>
    <property type="project" value="UniProtKB-SubCell"/>
</dbReference>
<dbReference type="Proteomes" id="UP000585681">
    <property type="component" value="Unassembled WGS sequence"/>
</dbReference>
<reference evidence="7" key="1">
    <citation type="submission" date="2020-08" db="EMBL/GenBank/DDBJ databases">
        <title>Genomic Encyclopedia of Type Strains, Phase IV (KMG-IV): sequencing the most valuable type-strain genomes for metagenomic binning, comparative biology and taxonomic classification.</title>
        <authorList>
            <person name="Goeker M."/>
        </authorList>
    </citation>
    <scope>NUCLEOTIDE SEQUENCE [LARGE SCALE GENOMIC DNA]</scope>
    <source>
        <strain evidence="7">DSM 105040</strain>
    </source>
</reference>
<organism evidence="7 8">
    <name type="scientific">Actibacterium naphthalenivorans</name>
    <dbReference type="NCBI Taxonomy" id="1614693"/>
    <lineage>
        <taxon>Bacteria</taxon>
        <taxon>Pseudomonadati</taxon>
        <taxon>Pseudomonadota</taxon>
        <taxon>Alphaproteobacteria</taxon>
        <taxon>Rhodobacterales</taxon>
        <taxon>Roseobacteraceae</taxon>
        <taxon>Actibacterium</taxon>
    </lineage>
</organism>
<gene>
    <name evidence="7" type="ORF">GGR17_000828</name>
</gene>
<evidence type="ECO:0000313" key="7">
    <source>
        <dbReference type="EMBL" id="MBB4021037.1"/>
    </source>
</evidence>
<feature type="transmembrane region" description="Helical" evidence="5">
    <location>
        <begin position="185"/>
        <end position="202"/>
    </location>
</feature>
<evidence type="ECO:0000259" key="6">
    <source>
        <dbReference type="Pfam" id="PF00892"/>
    </source>
</evidence>
<feature type="transmembrane region" description="Helical" evidence="5">
    <location>
        <begin position="266"/>
        <end position="286"/>
    </location>
</feature>
<evidence type="ECO:0000256" key="1">
    <source>
        <dbReference type="ARBA" id="ARBA00004141"/>
    </source>
</evidence>
<dbReference type="PANTHER" id="PTHR32322:SF9">
    <property type="entry name" value="AMINO-ACID METABOLITE EFFLUX PUMP-RELATED"/>
    <property type="match status" value="1"/>
</dbReference>
<feature type="transmembrane region" description="Helical" evidence="5">
    <location>
        <begin position="127"/>
        <end position="145"/>
    </location>
</feature>
<dbReference type="EMBL" id="JACIEQ010000001">
    <property type="protein sequence ID" value="MBB4021037.1"/>
    <property type="molecule type" value="Genomic_DNA"/>
</dbReference>
<feature type="transmembrane region" description="Helical" evidence="5">
    <location>
        <begin position="151"/>
        <end position="173"/>
    </location>
</feature>
<protein>
    <submittedName>
        <fullName evidence="7">Drug/metabolite transporter (DMT)-like permease</fullName>
    </submittedName>
</protein>
<dbReference type="SUPFAM" id="SSF103481">
    <property type="entry name" value="Multidrug resistance efflux transporter EmrE"/>
    <property type="match status" value="2"/>
</dbReference>
<feature type="transmembrane region" description="Helical" evidence="5">
    <location>
        <begin position="47"/>
        <end position="65"/>
    </location>
</feature>
<feature type="transmembrane region" description="Helical" evidence="5">
    <location>
        <begin position="241"/>
        <end position="260"/>
    </location>
</feature>
<keyword evidence="4 5" id="KW-0472">Membrane</keyword>
<comment type="subcellular location">
    <subcellularLocation>
        <location evidence="1">Membrane</location>
        <topology evidence="1">Multi-pass membrane protein</topology>
    </subcellularLocation>
</comment>
<dbReference type="InterPro" id="IPR037185">
    <property type="entry name" value="EmrE-like"/>
</dbReference>
<keyword evidence="3 5" id="KW-1133">Transmembrane helix</keyword>
<feature type="domain" description="EamA" evidence="6">
    <location>
        <begin position="155"/>
        <end position="283"/>
    </location>
</feature>
<feature type="transmembrane region" description="Helical" evidence="5">
    <location>
        <begin position="208"/>
        <end position="229"/>
    </location>
</feature>
<evidence type="ECO:0000256" key="4">
    <source>
        <dbReference type="ARBA" id="ARBA00023136"/>
    </source>
</evidence>
<evidence type="ECO:0000313" key="8">
    <source>
        <dbReference type="Proteomes" id="UP000585681"/>
    </source>
</evidence>
<dbReference type="AlphaFoldDB" id="A0A840CFS0"/>
<dbReference type="RefSeq" id="WP_328705642.1">
    <property type="nucleotide sequence ID" value="NZ_JACIEQ010000001.1"/>
</dbReference>
<keyword evidence="8" id="KW-1185">Reference proteome</keyword>
<name>A0A840CFS0_9RHOB</name>